<evidence type="ECO:0000313" key="4">
    <source>
        <dbReference type="Proteomes" id="UP000005408"/>
    </source>
</evidence>
<dbReference type="InterPro" id="IPR014716">
    <property type="entry name" value="Fibrinogen_a/b/g_C_1"/>
</dbReference>
<protein>
    <recommendedName>
        <fullName evidence="2">Fibrinogen C-terminal domain-containing protein</fullName>
    </recommendedName>
</protein>
<dbReference type="Proteomes" id="UP000005408">
    <property type="component" value="Unassembled WGS sequence"/>
</dbReference>
<keyword evidence="1" id="KW-0732">Signal</keyword>
<reference evidence="3" key="1">
    <citation type="submission" date="2022-08" db="UniProtKB">
        <authorList>
            <consortium name="EnsemblMetazoa"/>
        </authorList>
    </citation>
    <scope>IDENTIFICATION</scope>
    <source>
        <strain evidence="3">05x7-T-G4-1.051#20</strain>
    </source>
</reference>
<proteinExistence type="predicted"/>
<dbReference type="GO" id="GO:0005615">
    <property type="term" value="C:extracellular space"/>
    <property type="evidence" value="ECO:0007669"/>
    <property type="project" value="TreeGrafter"/>
</dbReference>
<evidence type="ECO:0000313" key="3">
    <source>
        <dbReference type="EnsemblMetazoa" id="G7954.1:cds"/>
    </source>
</evidence>
<feature type="signal peptide" evidence="1">
    <location>
        <begin position="1"/>
        <end position="19"/>
    </location>
</feature>
<dbReference type="SUPFAM" id="SSF56496">
    <property type="entry name" value="Fibrinogen C-terminal domain-like"/>
    <property type="match status" value="1"/>
</dbReference>
<dbReference type="EnsemblMetazoa" id="G7954.1">
    <property type="protein sequence ID" value="G7954.1:cds"/>
    <property type="gene ID" value="G7954"/>
</dbReference>
<dbReference type="NCBIfam" id="NF040941">
    <property type="entry name" value="GGGWT_bact"/>
    <property type="match status" value="1"/>
</dbReference>
<dbReference type="AlphaFoldDB" id="A0A8W8NSZ6"/>
<dbReference type="Pfam" id="PF00147">
    <property type="entry name" value="Fibrinogen_C"/>
    <property type="match status" value="2"/>
</dbReference>
<name>A0A8W8NSZ6_MAGGI</name>
<accession>A0A8W8NSZ6</accession>
<dbReference type="SMART" id="SM00186">
    <property type="entry name" value="FBG"/>
    <property type="match status" value="1"/>
</dbReference>
<dbReference type="Gene3D" id="3.90.215.10">
    <property type="entry name" value="Gamma Fibrinogen, chain A, domain 1"/>
    <property type="match status" value="2"/>
</dbReference>
<dbReference type="PROSITE" id="PS51406">
    <property type="entry name" value="FIBRINOGEN_C_2"/>
    <property type="match status" value="2"/>
</dbReference>
<dbReference type="InterPro" id="IPR036056">
    <property type="entry name" value="Fibrinogen-like_C"/>
</dbReference>
<keyword evidence="4" id="KW-1185">Reference proteome</keyword>
<feature type="chain" id="PRO_5036449892" description="Fibrinogen C-terminal domain-containing protein" evidence="1">
    <location>
        <begin position="20"/>
        <end position="252"/>
    </location>
</feature>
<dbReference type="InterPro" id="IPR002181">
    <property type="entry name" value="Fibrinogen_a/b/g_C_dom"/>
</dbReference>
<feature type="domain" description="Fibrinogen C-terminal" evidence="2">
    <location>
        <begin position="142"/>
        <end position="252"/>
    </location>
</feature>
<dbReference type="PANTHER" id="PTHR19143">
    <property type="entry name" value="FIBRINOGEN/TENASCIN/ANGIOPOEITIN"/>
    <property type="match status" value="1"/>
</dbReference>
<dbReference type="InterPro" id="IPR050373">
    <property type="entry name" value="Fibrinogen_C-term_domain"/>
</dbReference>
<evidence type="ECO:0000259" key="2">
    <source>
        <dbReference type="PROSITE" id="PS51406"/>
    </source>
</evidence>
<dbReference type="PANTHER" id="PTHR19143:SF394">
    <property type="entry name" value="ANGIOPOIETIN-RELATED PROTEIN 3-LIKE"/>
    <property type="match status" value="1"/>
</dbReference>
<evidence type="ECO:0000256" key="1">
    <source>
        <dbReference type="SAM" id="SignalP"/>
    </source>
</evidence>
<organism evidence="3 4">
    <name type="scientific">Magallana gigas</name>
    <name type="common">Pacific oyster</name>
    <name type="synonym">Crassostrea gigas</name>
    <dbReference type="NCBI Taxonomy" id="29159"/>
    <lineage>
        <taxon>Eukaryota</taxon>
        <taxon>Metazoa</taxon>
        <taxon>Spiralia</taxon>
        <taxon>Lophotrochozoa</taxon>
        <taxon>Mollusca</taxon>
        <taxon>Bivalvia</taxon>
        <taxon>Autobranchia</taxon>
        <taxon>Pteriomorphia</taxon>
        <taxon>Ostreida</taxon>
        <taxon>Ostreoidea</taxon>
        <taxon>Ostreidae</taxon>
        <taxon>Magallana</taxon>
    </lineage>
</organism>
<sequence>MFLSFVVFAILWMPVTVQSVKKRSFLAKPSWDDRISNIEFVAEHQAPSRCTCAAMCDINCGCFGFNSLVEKCRIHRSCDLVNMTSTENGWRYYLINPPPDCQGVMKSGETTSGLYVIDPLGGRQRLVTVYCDMEIDNGGWTKYEDFSIGDESTNYTLHLGGPNTGNLGDSIINPGLSDANLNGMSFSTVDRDNDRWNSGNCAALYKGGWWFNEFHFAFLNGPWPPENWTIPWYPTILSVSNITEVRMMIKPA</sequence>
<feature type="domain" description="Fibrinogen C-terminal" evidence="2">
    <location>
        <begin position="92"/>
        <end position="141"/>
    </location>
</feature>